<proteinExistence type="predicted"/>
<evidence type="ECO:0000313" key="3">
    <source>
        <dbReference type="Proteomes" id="UP000886657"/>
    </source>
</evidence>
<keyword evidence="1" id="KW-1133">Transmembrane helix</keyword>
<dbReference type="AlphaFoldDB" id="A0A9D7XHG8"/>
<dbReference type="Proteomes" id="UP000886657">
    <property type="component" value="Unassembled WGS sequence"/>
</dbReference>
<gene>
    <name evidence="2" type="ORF">IPP58_12840</name>
</gene>
<organism evidence="2 3">
    <name type="scientific">Candidatus Geothrix skivensis</name>
    <dbReference type="NCBI Taxonomy" id="2954439"/>
    <lineage>
        <taxon>Bacteria</taxon>
        <taxon>Pseudomonadati</taxon>
        <taxon>Acidobacteriota</taxon>
        <taxon>Holophagae</taxon>
        <taxon>Holophagales</taxon>
        <taxon>Holophagaceae</taxon>
        <taxon>Geothrix</taxon>
    </lineage>
</organism>
<sequence>MTSAPEPQRLDPTTLDEARLFDLLEQPEAWPEDPKIQAELADLLTLHLALSHHGPDLALDLAPAPRARWTTSWSLAAAAVLLIALVPAAFTVQRLQSLRIQAQDTVRLEALAQKRTQDRAWIAFFQQSTTLLQDFEQNPALCNKGEEDRRQERDMAMALLEASHQLAAQGAPLKEAEIIRASLHTWLSEVAFEDSCLSPERAKELRQWAAANHLESQAERMERRLRGASA</sequence>
<protein>
    <submittedName>
        <fullName evidence="2">Uncharacterized protein</fullName>
    </submittedName>
</protein>
<evidence type="ECO:0000313" key="2">
    <source>
        <dbReference type="EMBL" id="MBK9797356.1"/>
    </source>
</evidence>
<comment type="caution">
    <text evidence="2">The sequence shown here is derived from an EMBL/GenBank/DDBJ whole genome shotgun (WGS) entry which is preliminary data.</text>
</comment>
<keyword evidence="1" id="KW-0472">Membrane</keyword>
<keyword evidence="1" id="KW-0812">Transmembrane</keyword>
<feature type="transmembrane region" description="Helical" evidence="1">
    <location>
        <begin position="73"/>
        <end position="92"/>
    </location>
</feature>
<evidence type="ECO:0000256" key="1">
    <source>
        <dbReference type="SAM" id="Phobius"/>
    </source>
</evidence>
<dbReference type="EMBL" id="JADKIO010000009">
    <property type="protein sequence ID" value="MBK9797356.1"/>
    <property type="molecule type" value="Genomic_DNA"/>
</dbReference>
<name>A0A9D7XHG8_9BACT</name>
<reference evidence="2" key="1">
    <citation type="submission" date="2020-10" db="EMBL/GenBank/DDBJ databases">
        <title>Connecting structure to function with the recovery of over 1000 high-quality activated sludge metagenome-assembled genomes encoding full-length rRNA genes using long-read sequencing.</title>
        <authorList>
            <person name="Singleton C.M."/>
            <person name="Petriglieri F."/>
            <person name="Kristensen J.M."/>
            <person name="Kirkegaard R.H."/>
            <person name="Michaelsen T.Y."/>
            <person name="Andersen M.H."/>
            <person name="Karst S.M."/>
            <person name="Dueholm M.S."/>
            <person name="Nielsen P.H."/>
            <person name="Albertsen M."/>
        </authorList>
    </citation>
    <scope>NUCLEOTIDE SEQUENCE</scope>
    <source>
        <strain evidence="2">Skiv_18-Q3-R9-52_MAXAC.067</strain>
    </source>
</reference>
<accession>A0A9D7XHG8</accession>